<feature type="compositionally biased region" description="Polar residues" evidence="3">
    <location>
        <begin position="992"/>
        <end position="1008"/>
    </location>
</feature>
<evidence type="ECO:0000256" key="2">
    <source>
        <dbReference type="SAM" id="Coils"/>
    </source>
</evidence>
<feature type="compositionally biased region" description="Polar residues" evidence="3">
    <location>
        <begin position="876"/>
        <end position="885"/>
    </location>
</feature>
<feature type="region of interest" description="Disordered" evidence="3">
    <location>
        <begin position="87"/>
        <end position="123"/>
    </location>
</feature>
<dbReference type="InterPro" id="IPR008936">
    <property type="entry name" value="Rho_GTPase_activation_prot"/>
</dbReference>
<dbReference type="SMART" id="SM00324">
    <property type="entry name" value="RhoGAP"/>
    <property type="match status" value="1"/>
</dbReference>
<evidence type="ECO:0000256" key="3">
    <source>
        <dbReference type="SAM" id="MobiDB-lite"/>
    </source>
</evidence>
<dbReference type="InterPro" id="IPR001849">
    <property type="entry name" value="PH_domain"/>
</dbReference>
<feature type="region of interest" description="Disordered" evidence="3">
    <location>
        <begin position="766"/>
        <end position="846"/>
    </location>
</feature>
<evidence type="ECO:0000313" key="6">
    <source>
        <dbReference type="EMBL" id="CAB3222845.1"/>
    </source>
</evidence>
<feature type="compositionally biased region" description="Basic residues" evidence="3">
    <location>
        <begin position="815"/>
        <end position="827"/>
    </location>
</feature>
<feature type="compositionally biased region" description="Basic residues" evidence="3">
    <location>
        <begin position="87"/>
        <end position="103"/>
    </location>
</feature>
<feature type="region of interest" description="Disordered" evidence="3">
    <location>
        <begin position="1"/>
        <end position="29"/>
    </location>
</feature>
<organism evidence="6">
    <name type="scientific">Phallusia mammillata</name>
    <dbReference type="NCBI Taxonomy" id="59560"/>
    <lineage>
        <taxon>Eukaryota</taxon>
        <taxon>Metazoa</taxon>
        <taxon>Chordata</taxon>
        <taxon>Tunicata</taxon>
        <taxon>Ascidiacea</taxon>
        <taxon>Phlebobranchia</taxon>
        <taxon>Ascidiidae</taxon>
        <taxon>Phallusia</taxon>
    </lineage>
</organism>
<dbReference type="InterPro" id="IPR000198">
    <property type="entry name" value="RhoGAP_dom"/>
</dbReference>
<feature type="coiled-coil region" evidence="2">
    <location>
        <begin position="1233"/>
        <end position="1267"/>
    </location>
</feature>
<dbReference type="PANTHER" id="PTHR15228">
    <property type="entry name" value="SPERMATHECAL PHYSIOLOGY VARIANT"/>
    <property type="match status" value="1"/>
</dbReference>
<feature type="compositionally biased region" description="Polar residues" evidence="3">
    <location>
        <begin position="768"/>
        <end position="791"/>
    </location>
</feature>
<proteinExistence type="evidence at transcript level"/>
<feature type="domain" description="Rho-GAP" evidence="5">
    <location>
        <begin position="530"/>
        <end position="733"/>
    </location>
</feature>
<name>A0A6F9D7B7_9ASCI</name>
<feature type="region of interest" description="Disordered" evidence="3">
    <location>
        <begin position="328"/>
        <end position="391"/>
    </location>
</feature>
<dbReference type="GO" id="GO:0005096">
    <property type="term" value="F:GTPase activator activity"/>
    <property type="evidence" value="ECO:0007669"/>
    <property type="project" value="UniProtKB-KW"/>
</dbReference>
<feature type="region of interest" description="Disordered" evidence="3">
    <location>
        <begin position="522"/>
        <end position="545"/>
    </location>
</feature>
<evidence type="ECO:0000259" key="5">
    <source>
        <dbReference type="PROSITE" id="PS50238"/>
    </source>
</evidence>
<feature type="compositionally biased region" description="Polar residues" evidence="3">
    <location>
        <begin position="9"/>
        <end position="19"/>
    </location>
</feature>
<accession>A0A6F9D7B7</accession>
<dbReference type="PROSITE" id="PS50003">
    <property type="entry name" value="PH_DOMAIN"/>
    <property type="match status" value="1"/>
</dbReference>
<feature type="compositionally biased region" description="Polar residues" evidence="3">
    <location>
        <begin position="892"/>
        <end position="931"/>
    </location>
</feature>
<feature type="compositionally biased region" description="Polar residues" evidence="3">
    <location>
        <begin position="828"/>
        <end position="838"/>
    </location>
</feature>
<feature type="region of interest" description="Disordered" evidence="3">
    <location>
        <begin position="1166"/>
        <end position="1217"/>
    </location>
</feature>
<dbReference type="EMBL" id="LR783016">
    <property type="protein sequence ID" value="CAB3222845.1"/>
    <property type="molecule type" value="mRNA"/>
</dbReference>
<protein>
    <submittedName>
        <fullName evidence="6">Rho GTPase-activating protein 22</fullName>
    </submittedName>
</protein>
<dbReference type="InterPro" id="IPR051025">
    <property type="entry name" value="RhoGAP"/>
</dbReference>
<keyword evidence="1" id="KW-0343">GTPase activation</keyword>
<evidence type="ECO:0000259" key="4">
    <source>
        <dbReference type="PROSITE" id="PS50003"/>
    </source>
</evidence>
<sequence length="1280" mass="140001">MAAVFASPLRNTMDNSSIETPAHEDTNSNLLDSVLTVFDRKKSFGDPMEDKISLDENSNKAEGVFDLIPEGAGAQGTSEFAVYAKNLGRRPRSPPPKPKRSKSRNVTGSTDSENSADRPSSISSELQEIIESAFGNERAEALASGGRCQLDISRRLLPGTPHPTPEHDVCELDFDVKPVSRDSSLAEKDEGSTPSRNVDAKSIDSMAYIDDSDGDPYDYTLGRKSNSTLALDCISFSSALSDGRSSIDWAPEDDDVAAEAEINPETASLVSFTTTPSTSPVNGKEVKSKRNKEMLRKQISKAVAQKVKMGALFDAAAGNAGDQLKKIKRMKSVRFPGSKSRQARGNKLNTSKSIDTNGQLTDGEDPSKPKLPPLAEELQVKPLYKSTSTNGRQMATKSGFLKKQGGKIKTWNERWFVLKGDQLHYYKDMDGKFIASIFLPGNRVATHAVRPNDTNKYVFEIFRGSDGQKMANNHESYLLSANTQTDMEDWVKVIRRVILSPFGGGIFGQRLDETLRYDRRLDHSSGCGTTSTGGKSAKSGESERRQAPIIVENCVEFIRNHGGLKEEGLFRLPGHANEVKDLQDAYDMGERPVFPPTTDVHTVASLLKGYLRELPEPIIPYERYGPLIASAKSSMADGGDASDTKKQDEMRVIKEQLNLLPQANFDLLRYMCRFLDEVQRHHNVNKMDISNLAMVFGPNIMRSKRDDALTMMSDAGLVQHVMFQFIDNHKYFFPDDEKSTPVSSLHSLPDVAMDAAGAVSSPDAGIGTLTSTASPLGTLTQPRHNTDDSGTGSMGPTPESTSKRTPPVPVLPPHLRNKPNKPLRRKTSGQGLTPSKNGLNPGEQGDIQRKSLYDNVTASSNASSDVAPPHHAYFQANNDWRSSNESGRDAPSSRTTSVATSTNAPESYYVNNHSTPSSLTNATPRSSTNAVAGSVGAPESCHSSPNDYPPSSRSVPPSNRRRPSRKHRRANGCATDEESNTESVPPDDRAFSTLSSKRSSYQNEIDSSLQHDKKVIPSTKGIRPDLSAAINRLSMDSVSDEASSASSAPAVPPIPSRPHRKNKKAGSGQNTGSARNSRSETELTYPSACNDANPLASNRSSHLPSSTANSVFGSALTYKELEEQVKVLQEELRKQRIEHEKRSRMLEEHYVIKMKNSTSLYSPFSQTASLPGYPNPQSPSSVSGSEPQSARTGVLDDSATDSGELGNPLSPLSSRLSLDSQSEIRYKEEVKRHAMTKIRLRNAERGLQQAEERNKQLQKEMEEFFHTFGSMMNVESPTAF</sequence>
<feature type="compositionally biased region" description="Basic residues" evidence="3">
    <location>
        <begin position="959"/>
        <end position="970"/>
    </location>
</feature>
<evidence type="ECO:0000256" key="1">
    <source>
        <dbReference type="ARBA" id="ARBA00022468"/>
    </source>
</evidence>
<feature type="region of interest" description="Disordered" evidence="3">
    <location>
        <begin position="1036"/>
        <end position="1105"/>
    </location>
</feature>
<feature type="domain" description="PH" evidence="4">
    <location>
        <begin position="394"/>
        <end position="499"/>
    </location>
</feature>
<dbReference type="GO" id="GO:0007165">
    <property type="term" value="P:signal transduction"/>
    <property type="evidence" value="ECO:0007669"/>
    <property type="project" value="InterPro"/>
</dbReference>
<dbReference type="Gene3D" id="1.10.555.10">
    <property type="entry name" value="Rho GTPase activation protein"/>
    <property type="match status" value="1"/>
</dbReference>
<feature type="compositionally biased region" description="Polar residues" evidence="3">
    <location>
        <begin position="1067"/>
        <end position="1076"/>
    </location>
</feature>
<dbReference type="CDD" id="cd22249">
    <property type="entry name" value="UDM1_RNF168_RNF169-like"/>
    <property type="match status" value="1"/>
</dbReference>
<feature type="compositionally biased region" description="Low complexity" evidence="3">
    <location>
        <begin position="1036"/>
        <end position="1049"/>
    </location>
</feature>
<reference evidence="6" key="1">
    <citation type="submission" date="2020-04" db="EMBL/GenBank/DDBJ databases">
        <authorList>
            <person name="Neveu A P."/>
        </authorList>
    </citation>
    <scope>NUCLEOTIDE SEQUENCE</scope>
    <source>
        <tissue evidence="6">Whole embryo</tissue>
    </source>
</reference>
<dbReference type="SMART" id="SM00233">
    <property type="entry name" value="PH"/>
    <property type="match status" value="1"/>
</dbReference>
<feature type="compositionally biased region" description="Low complexity" evidence="3">
    <location>
        <begin position="949"/>
        <end position="958"/>
    </location>
</feature>
<feature type="compositionally biased region" description="Polar residues" evidence="3">
    <location>
        <begin position="347"/>
        <end position="360"/>
    </location>
</feature>
<feature type="coiled-coil region" evidence="2">
    <location>
        <begin position="1118"/>
        <end position="1149"/>
    </location>
</feature>
<feature type="compositionally biased region" description="Polar residues" evidence="3">
    <location>
        <begin position="1095"/>
        <end position="1105"/>
    </location>
</feature>
<dbReference type="PANTHER" id="PTHR15228:SF24">
    <property type="entry name" value="RHO-GAP DOMAIN-CONTAINING PROTEIN"/>
    <property type="match status" value="1"/>
</dbReference>
<dbReference type="SUPFAM" id="SSF50729">
    <property type="entry name" value="PH domain-like"/>
    <property type="match status" value="1"/>
</dbReference>
<dbReference type="Gene3D" id="2.30.29.30">
    <property type="entry name" value="Pleckstrin-homology domain (PH domain)/Phosphotyrosine-binding domain (PTB)"/>
    <property type="match status" value="1"/>
</dbReference>
<dbReference type="PROSITE" id="PS50238">
    <property type="entry name" value="RHOGAP"/>
    <property type="match status" value="1"/>
</dbReference>
<feature type="compositionally biased region" description="Low complexity" evidence="3">
    <location>
        <begin position="524"/>
        <end position="537"/>
    </location>
</feature>
<gene>
    <name evidence="6" type="primary">Arhgap22-001</name>
</gene>
<feature type="region of interest" description="Disordered" evidence="3">
    <location>
        <begin position="876"/>
        <end position="1024"/>
    </location>
</feature>
<keyword evidence="2" id="KW-0175">Coiled coil</keyword>
<dbReference type="GO" id="GO:0051056">
    <property type="term" value="P:regulation of small GTPase mediated signal transduction"/>
    <property type="evidence" value="ECO:0007669"/>
    <property type="project" value="UniProtKB-ARBA"/>
</dbReference>
<dbReference type="InterPro" id="IPR011993">
    <property type="entry name" value="PH-like_dom_sf"/>
</dbReference>
<dbReference type="SUPFAM" id="SSF48350">
    <property type="entry name" value="GTPase activation domain, GAP"/>
    <property type="match status" value="1"/>
</dbReference>
<dbReference type="Pfam" id="PF00169">
    <property type="entry name" value="PH"/>
    <property type="match status" value="1"/>
</dbReference>
<dbReference type="AlphaFoldDB" id="A0A6F9D7B7"/>
<feature type="compositionally biased region" description="Low complexity" evidence="3">
    <location>
        <begin position="1178"/>
        <end position="1189"/>
    </location>
</feature>
<dbReference type="Pfam" id="PF00620">
    <property type="entry name" value="RhoGAP"/>
    <property type="match status" value="1"/>
</dbReference>